<comment type="caution">
    <text evidence="2">The sequence shown here is derived from an EMBL/GenBank/DDBJ whole genome shotgun (WGS) entry which is preliminary data.</text>
</comment>
<dbReference type="Pfam" id="PF17765">
    <property type="entry name" value="MLTR_LBD"/>
    <property type="match status" value="1"/>
</dbReference>
<evidence type="ECO:0000259" key="1">
    <source>
        <dbReference type="PROSITE" id="PS50943"/>
    </source>
</evidence>
<feature type="domain" description="HTH cro/C1-type" evidence="1">
    <location>
        <begin position="10"/>
        <end position="64"/>
    </location>
</feature>
<evidence type="ECO:0000313" key="3">
    <source>
        <dbReference type="Proteomes" id="UP001191082"/>
    </source>
</evidence>
<dbReference type="PANTHER" id="PTHR35010:SF4">
    <property type="entry name" value="BLL5781 PROTEIN"/>
    <property type="match status" value="1"/>
</dbReference>
<dbReference type="InterPro" id="IPR041413">
    <property type="entry name" value="MLTR_LBD"/>
</dbReference>
<sequence length="263" mass="28969">MDHMTFATSLRSWREKRGFSQLALASDAEISQRHLSFLETGRSAPSRDMVLLLAETLDLSLRARNDLLHTAGFAHCYHDRSADDEDVAATYQAVKDLIDAHAPYPALAMDRHWTIVHANAALLGLFRDVPAPMMAPPVNALRLSLHPDGFGKHIANYREWRHHILTRLSAQNKAAPDAATSSLIDELKSYPVPSGSRPWTTGAPKAVNRVAIPLTLDIASRKLSFISATTVLGTAMDIGLSELTLETFLPANRETADYLHTTI</sequence>
<dbReference type="PROSITE" id="PS50943">
    <property type="entry name" value="HTH_CROC1"/>
    <property type="match status" value="1"/>
</dbReference>
<dbReference type="Pfam" id="PF01381">
    <property type="entry name" value="HTH_3"/>
    <property type="match status" value="1"/>
</dbReference>
<proteinExistence type="predicted"/>
<dbReference type="PANTHER" id="PTHR35010">
    <property type="entry name" value="BLL4672 PROTEIN-RELATED"/>
    <property type="match status" value="1"/>
</dbReference>
<keyword evidence="3" id="KW-1185">Reference proteome</keyword>
<dbReference type="SMART" id="SM00530">
    <property type="entry name" value="HTH_XRE"/>
    <property type="match status" value="1"/>
</dbReference>
<gene>
    <name evidence="2" type="ORF">FGK64_10500</name>
</gene>
<organism evidence="2 3">
    <name type="scientific">Arenibacterium halophilum</name>
    <dbReference type="NCBI Taxonomy" id="2583821"/>
    <lineage>
        <taxon>Bacteria</taxon>
        <taxon>Pseudomonadati</taxon>
        <taxon>Pseudomonadota</taxon>
        <taxon>Alphaproteobacteria</taxon>
        <taxon>Rhodobacterales</taxon>
        <taxon>Paracoccaceae</taxon>
        <taxon>Arenibacterium</taxon>
    </lineage>
</organism>
<dbReference type="SUPFAM" id="SSF47413">
    <property type="entry name" value="lambda repressor-like DNA-binding domains"/>
    <property type="match status" value="1"/>
</dbReference>
<dbReference type="Proteomes" id="UP001191082">
    <property type="component" value="Unassembled WGS sequence"/>
</dbReference>
<dbReference type="InterPro" id="IPR010982">
    <property type="entry name" value="Lambda_DNA-bd_dom_sf"/>
</dbReference>
<name>A0ABY2X9Y2_9RHOB</name>
<dbReference type="InterPro" id="IPR001387">
    <property type="entry name" value="Cro/C1-type_HTH"/>
</dbReference>
<dbReference type="Gene3D" id="1.10.260.40">
    <property type="entry name" value="lambda repressor-like DNA-binding domains"/>
    <property type="match status" value="1"/>
</dbReference>
<accession>A0ABY2X9Y2</accession>
<dbReference type="EMBL" id="VCPC01000002">
    <property type="protein sequence ID" value="TMV13187.1"/>
    <property type="molecule type" value="Genomic_DNA"/>
</dbReference>
<protein>
    <submittedName>
        <fullName evidence="2">Helix-turn-helix transcriptional regulator</fullName>
    </submittedName>
</protein>
<evidence type="ECO:0000313" key="2">
    <source>
        <dbReference type="EMBL" id="TMV13187.1"/>
    </source>
</evidence>
<reference evidence="2 3" key="1">
    <citation type="submission" date="2019-05" db="EMBL/GenBank/DDBJ databases">
        <title>Marivita sp. nov. isolated from sea sediment.</title>
        <authorList>
            <person name="Kim W."/>
        </authorList>
    </citation>
    <scope>NUCLEOTIDE SEQUENCE [LARGE SCALE GENOMIC DNA]</scope>
    <source>
        <strain evidence="2 3">CAU 1492</strain>
    </source>
</reference>
<dbReference type="Gene3D" id="3.30.450.180">
    <property type="match status" value="1"/>
</dbReference>
<dbReference type="CDD" id="cd00093">
    <property type="entry name" value="HTH_XRE"/>
    <property type="match status" value="1"/>
</dbReference>